<dbReference type="EMBL" id="WAIE01000007">
    <property type="protein sequence ID" value="KAB1440263.1"/>
    <property type="molecule type" value="Genomic_DNA"/>
</dbReference>
<evidence type="ECO:0000313" key="2">
    <source>
        <dbReference type="Proteomes" id="UP000438699"/>
    </source>
</evidence>
<reference evidence="1 2" key="1">
    <citation type="journal article" date="2017" name="Int. J. Syst. Evol. Microbiol.">
        <title>Desulfovibrio senegalensis sp. nov., a mesophilic sulfate reducer isolated from marine sediment.</title>
        <authorList>
            <person name="Thioye A."/>
            <person name="Gam Z.B.A."/>
            <person name="Mbengue M."/>
            <person name="Cayol J.L."/>
            <person name="Joseph-Bartoli M."/>
            <person name="Toure-Kane C."/>
            <person name="Labat M."/>
        </authorList>
    </citation>
    <scope>NUCLEOTIDE SEQUENCE [LARGE SCALE GENOMIC DNA]</scope>
    <source>
        <strain evidence="1 2">DSM 101509</strain>
    </source>
</reference>
<dbReference type="AlphaFoldDB" id="A0A6N6N144"/>
<gene>
    <name evidence="1" type="ORF">F8A88_13505</name>
</gene>
<evidence type="ECO:0000313" key="1">
    <source>
        <dbReference type="EMBL" id="KAB1440263.1"/>
    </source>
</evidence>
<dbReference type="OrthoDB" id="6400380at2"/>
<protein>
    <submittedName>
        <fullName evidence="1">Uncharacterized protein</fullName>
    </submittedName>
</protein>
<accession>A0A6N6N144</accession>
<dbReference type="Proteomes" id="UP000438699">
    <property type="component" value="Unassembled WGS sequence"/>
</dbReference>
<name>A0A6N6N144_9BACT</name>
<dbReference type="RefSeq" id="WP_151151704.1">
    <property type="nucleotide sequence ID" value="NZ_WAIE01000007.1"/>
</dbReference>
<sequence>MSTQLFSLRYAGTAIVNGEMEAKDVAPAIDAIGAVFAEASKVLTDNQVSSSIRIRSAIKKKSIDLGFIAEIIEKAQPLIDLAVDDPGFTAKMLWKSIKGATKALKWLKGRRYQTEKKGNEVVIRTPDGDERTVDSSVVVLLKNFKIRALLYKIIGRPLESDGIDTSSISGEGEEPITVTKKEAEYYYPPPPSDEDILEDEREEFLTVVTPQFEEKYKWRFSDGRTTFNATVKDGVFQKRISESKELFGKGSILAVRLRVIQRIEKGTLKTDYEVLRVKRHTPPQQQGSLFDEH</sequence>
<keyword evidence="2" id="KW-1185">Reference proteome</keyword>
<proteinExistence type="predicted"/>
<comment type="caution">
    <text evidence="1">The sequence shown here is derived from an EMBL/GenBank/DDBJ whole genome shotgun (WGS) entry which is preliminary data.</text>
</comment>
<organism evidence="1 2">
    <name type="scientific">Pseudodesulfovibrio senegalensis</name>
    <dbReference type="NCBI Taxonomy" id="1721087"/>
    <lineage>
        <taxon>Bacteria</taxon>
        <taxon>Pseudomonadati</taxon>
        <taxon>Thermodesulfobacteriota</taxon>
        <taxon>Desulfovibrionia</taxon>
        <taxon>Desulfovibrionales</taxon>
        <taxon>Desulfovibrionaceae</taxon>
    </lineage>
</organism>